<reference evidence="1" key="1">
    <citation type="submission" date="2022-10" db="EMBL/GenBank/DDBJ databases">
        <title>Complete genome sequence of Capnocytophaga ochracea KCOM 2812 isolated from actinomycosis lesion.</title>
        <authorList>
            <person name="Kook J.-K."/>
            <person name="Park S.-N."/>
            <person name="Lim Y.K."/>
        </authorList>
    </citation>
    <scope>NUCLEOTIDE SEQUENCE</scope>
    <source>
        <strain evidence="1">KCOM 28121</strain>
    </source>
</reference>
<name>A0AA47A0E0_CAPOC</name>
<dbReference type="InterPro" id="IPR022385">
    <property type="entry name" value="Rhs_assc_core"/>
</dbReference>
<dbReference type="NCBIfam" id="TIGR03696">
    <property type="entry name" value="Rhs_assc_core"/>
    <property type="match status" value="1"/>
</dbReference>
<dbReference type="AlphaFoldDB" id="A0AA47A0E0"/>
<accession>A0AA47A0E0</accession>
<organism evidence="1 2">
    <name type="scientific">Capnocytophaga ochracea</name>
    <dbReference type="NCBI Taxonomy" id="1018"/>
    <lineage>
        <taxon>Bacteria</taxon>
        <taxon>Pseudomonadati</taxon>
        <taxon>Bacteroidota</taxon>
        <taxon>Flavobacteriia</taxon>
        <taxon>Flavobacteriales</taxon>
        <taxon>Flavobacteriaceae</taxon>
        <taxon>Capnocytophaga</taxon>
    </lineage>
</organism>
<evidence type="ECO:0000313" key="2">
    <source>
        <dbReference type="Proteomes" id="UP001163262"/>
    </source>
</evidence>
<sequence>MKVEDGASNTLDKLTLLDRGFTGHEHLQTVGFIHMNGRLYDPALHRFLQPDNFVQDLFNTQNFNRYGYVLNNPLLYTDPTGEYILVDDIVAAVFGGIINLTVNAIQGNLGGHGFWGGVGRGFAAFGAGALAGWGALYPEFRGWLWGGGAVGATNAWLGGATKAEDIALGAGIGVVSSVVGGAASSLANKGVNLMINGLKVTSPIVKGVVNGLIGGFAGGYASGFVVGYMETGNLNYAHRSGMFGAKIGAPLGIISGVSSSLRYSSRNNLNPWTGERIISEGEIVVRHHTSSEGLYSIKKNEFITPSRVSDYNFIGTDFEATPNFKGIQNFGQAGKGAFIELVLPKNILVPSPSPTQPYYFRVNTGFDNNFIIKPSYKPQYYYNIKF</sequence>
<proteinExistence type="predicted"/>
<protein>
    <submittedName>
        <fullName evidence="1">RHS repeat-associated core domain-containing protein</fullName>
    </submittedName>
</protein>
<gene>
    <name evidence="1" type="ORF">OL231_10850</name>
</gene>
<dbReference type="Proteomes" id="UP001163262">
    <property type="component" value="Chromosome"/>
</dbReference>
<dbReference type="Gene3D" id="2.180.10.10">
    <property type="entry name" value="RHS repeat-associated core"/>
    <property type="match status" value="1"/>
</dbReference>
<evidence type="ECO:0000313" key="1">
    <source>
        <dbReference type="EMBL" id="UZD42158.1"/>
    </source>
</evidence>
<dbReference type="EMBL" id="CP110230">
    <property type="protein sequence ID" value="UZD42158.1"/>
    <property type="molecule type" value="Genomic_DNA"/>
</dbReference>